<keyword evidence="2" id="KW-1133">Transmembrane helix</keyword>
<sequence length="335" mass="35733">MPSSGAIQASVQVQTIDLAARSVVIDIGLLSTQGLAFSLRVGYPSPPGDFEPLVDFRSQVSNAVSPSRVAQLRVTTDGTSVTVPVNIRALLETNNPYSSRPADITAERAVHVTAKLPLKTSGMYPLDRYQVAMSQLSLTFPREFQSVTNLFGCPPGNLICQNRTVAFSVSVLTIGELPPSTTWSISSGGVLSGWRPSTLVIYTLVMVLVPLAAALILRYGPMHPSGSSWEVLAALLAILALRSILGPEAGVGGIPTLIDILLALQVAIIISLQFLDSKSVAARSTPPAPSSVPTPELHTPTPAERPGRHRRIALAPVVVWAMVAIRAIRRQRMNR</sequence>
<name>A0ABP4RUT3_9ACTN</name>
<protein>
    <recommendedName>
        <fullName evidence="5">DUF4436 domain-containing protein</fullName>
    </recommendedName>
</protein>
<evidence type="ECO:0000313" key="3">
    <source>
        <dbReference type="EMBL" id="GAA1662157.1"/>
    </source>
</evidence>
<keyword evidence="4" id="KW-1185">Reference proteome</keyword>
<reference evidence="4" key="1">
    <citation type="journal article" date="2019" name="Int. J. Syst. Evol. Microbiol.">
        <title>The Global Catalogue of Microorganisms (GCM) 10K type strain sequencing project: providing services to taxonomists for standard genome sequencing and annotation.</title>
        <authorList>
            <consortium name="The Broad Institute Genomics Platform"/>
            <consortium name="The Broad Institute Genome Sequencing Center for Infectious Disease"/>
            <person name="Wu L."/>
            <person name="Ma J."/>
        </authorList>
    </citation>
    <scope>NUCLEOTIDE SEQUENCE [LARGE SCALE GENOMIC DNA]</scope>
    <source>
        <strain evidence="4">JCM 14306</strain>
    </source>
</reference>
<feature type="transmembrane region" description="Helical" evidence="2">
    <location>
        <begin position="226"/>
        <end position="245"/>
    </location>
</feature>
<organism evidence="3 4">
    <name type="scientific">Kribbella alba</name>
    <dbReference type="NCBI Taxonomy" id="190197"/>
    <lineage>
        <taxon>Bacteria</taxon>
        <taxon>Bacillati</taxon>
        <taxon>Actinomycetota</taxon>
        <taxon>Actinomycetes</taxon>
        <taxon>Propionibacteriales</taxon>
        <taxon>Kribbellaceae</taxon>
        <taxon>Kribbella</taxon>
    </lineage>
</organism>
<comment type="caution">
    <text evidence="3">The sequence shown here is derived from an EMBL/GenBank/DDBJ whole genome shotgun (WGS) entry which is preliminary data.</text>
</comment>
<evidence type="ECO:0000313" key="4">
    <source>
        <dbReference type="Proteomes" id="UP001501319"/>
    </source>
</evidence>
<feature type="transmembrane region" description="Helical" evidence="2">
    <location>
        <begin position="199"/>
        <end position="220"/>
    </location>
</feature>
<evidence type="ECO:0000256" key="1">
    <source>
        <dbReference type="SAM" id="MobiDB-lite"/>
    </source>
</evidence>
<keyword evidence="2" id="KW-0812">Transmembrane</keyword>
<keyword evidence="2" id="KW-0472">Membrane</keyword>
<gene>
    <name evidence="3" type="ORF">GCM10009744_64900</name>
</gene>
<proteinExistence type="predicted"/>
<feature type="region of interest" description="Disordered" evidence="1">
    <location>
        <begin position="285"/>
        <end position="306"/>
    </location>
</feature>
<accession>A0ABP4RUT3</accession>
<evidence type="ECO:0000256" key="2">
    <source>
        <dbReference type="SAM" id="Phobius"/>
    </source>
</evidence>
<dbReference type="EMBL" id="BAAANE010000017">
    <property type="protein sequence ID" value="GAA1662157.1"/>
    <property type="molecule type" value="Genomic_DNA"/>
</dbReference>
<feature type="transmembrane region" description="Helical" evidence="2">
    <location>
        <begin position="257"/>
        <end position="275"/>
    </location>
</feature>
<evidence type="ECO:0008006" key="5">
    <source>
        <dbReference type="Google" id="ProtNLM"/>
    </source>
</evidence>
<dbReference type="Proteomes" id="UP001501319">
    <property type="component" value="Unassembled WGS sequence"/>
</dbReference>